<keyword evidence="7" id="KW-1185">Reference proteome</keyword>
<dbReference type="SMART" id="SM00382">
    <property type="entry name" value="AAA"/>
    <property type="match status" value="1"/>
</dbReference>
<dbReference type="PROSITE" id="PS00211">
    <property type="entry name" value="ABC_TRANSPORTER_1"/>
    <property type="match status" value="1"/>
</dbReference>
<dbReference type="Proteomes" id="UP000198833">
    <property type="component" value="Unassembled WGS sequence"/>
</dbReference>
<name>A0A1H9DEK4_9LACT</name>
<accession>A0A1H9DEK4</accession>
<evidence type="ECO:0000313" key="6">
    <source>
        <dbReference type="EMBL" id="SEQ11178.1"/>
    </source>
</evidence>
<reference evidence="6 7" key="1">
    <citation type="submission" date="2016-10" db="EMBL/GenBank/DDBJ databases">
        <authorList>
            <person name="de Groot N.N."/>
        </authorList>
    </citation>
    <scope>NUCLEOTIDE SEQUENCE [LARGE SCALE GENOMIC DNA]</scope>
    <source>
        <strain evidence="6 7">DSM 15695</strain>
    </source>
</reference>
<dbReference type="Gene3D" id="3.40.50.300">
    <property type="entry name" value="P-loop containing nucleotide triphosphate hydrolases"/>
    <property type="match status" value="1"/>
</dbReference>
<dbReference type="PANTHER" id="PTHR42711">
    <property type="entry name" value="ABC TRANSPORTER ATP-BINDING PROTEIN"/>
    <property type="match status" value="1"/>
</dbReference>
<keyword evidence="4 6" id="KW-0067">ATP-binding</keyword>
<dbReference type="Pfam" id="PF00005">
    <property type="entry name" value="ABC_tran"/>
    <property type="match status" value="1"/>
</dbReference>
<proteinExistence type="inferred from homology"/>
<dbReference type="EMBL" id="FOEN01000005">
    <property type="protein sequence ID" value="SEQ11178.1"/>
    <property type="molecule type" value="Genomic_DNA"/>
</dbReference>
<keyword evidence="3" id="KW-0547">Nucleotide-binding</keyword>
<dbReference type="CDD" id="cd03230">
    <property type="entry name" value="ABC_DR_subfamily_A"/>
    <property type="match status" value="1"/>
</dbReference>
<dbReference type="GO" id="GO:0016887">
    <property type="term" value="F:ATP hydrolysis activity"/>
    <property type="evidence" value="ECO:0007669"/>
    <property type="project" value="InterPro"/>
</dbReference>
<dbReference type="InterPro" id="IPR003593">
    <property type="entry name" value="AAA+_ATPase"/>
</dbReference>
<evidence type="ECO:0000256" key="4">
    <source>
        <dbReference type="ARBA" id="ARBA00022840"/>
    </source>
</evidence>
<dbReference type="InterPro" id="IPR003439">
    <property type="entry name" value="ABC_transporter-like_ATP-bd"/>
</dbReference>
<keyword evidence="2" id="KW-0813">Transport</keyword>
<evidence type="ECO:0000313" key="7">
    <source>
        <dbReference type="Proteomes" id="UP000198833"/>
    </source>
</evidence>
<evidence type="ECO:0000259" key="5">
    <source>
        <dbReference type="PROSITE" id="PS50893"/>
    </source>
</evidence>
<dbReference type="AlphaFoldDB" id="A0A1H9DEK4"/>
<dbReference type="SUPFAM" id="SSF52540">
    <property type="entry name" value="P-loop containing nucleoside triphosphate hydrolases"/>
    <property type="match status" value="1"/>
</dbReference>
<dbReference type="STRING" id="89093.SAMN04488558_10596"/>
<evidence type="ECO:0000256" key="3">
    <source>
        <dbReference type="ARBA" id="ARBA00022741"/>
    </source>
</evidence>
<comment type="similarity">
    <text evidence="1">Belongs to the ABC transporter superfamily.</text>
</comment>
<evidence type="ECO:0000256" key="2">
    <source>
        <dbReference type="ARBA" id="ARBA00022448"/>
    </source>
</evidence>
<sequence length="303" mass="34103">MIPVINIQELSKVYGQKQALTELNLQVQSGDFFAFIGPNGAGKSTTIRILLGLLNKTSGLAQLFGEDVGPQKSQLLQRIAYIPAEVNYYSKFKVNEIFKFAASIRSQLSPELLNNLAQDFDLDLNKRVKDLSLGNRKKIAIVLALAQQADLYILDEPTSGLDPLMQQIFWQKIQEQHRQGATIFVSSHILSEVQKYCQQVAIIRQGRIIAQGPMQDLLINQSKQLMIKGSFDPQDLLGVSHLKIEPGMCSFLYQGSMTDLLAYLHQHQDQIIDLTIQQPDLERLFIHYYSEKAGEANGLVERS</sequence>
<dbReference type="GO" id="GO:0005524">
    <property type="term" value="F:ATP binding"/>
    <property type="evidence" value="ECO:0007669"/>
    <property type="project" value="UniProtKB-KW"/>
</dbReference>
<gene>
    <name evidence="6" type="ORF">SAMN04488558_10596</name>
</gene>
<evidence type="ECO:0000256" key="1">
    <source>
        <dbReference type="ARBA" id="ARBA00005417"/>
    </source>
</evidence>
<protein>
    <submittedName>
        <fullName evidence="6">ABC-2 type transport system ATP-binding protein</fullName>
    </submittedName>
</protein>
<dbReference type="PROSITE" id="PS50893">
    <property type="entry name" value="ABC_TRANSPORTER_2"/>
    <property type="match status" value="1"/>
</dbReference>
<dbReference type="RefSeq" id="WP_092571607.1">
    <property type="nucleotide sequence ID" value="NZ_CALUDV010000001.1"/>
</dbReference>
<dbReference type="InterPro" id="IPR017871">
    <property type="entry name" value="ABC_transporter-like_CS"/>
</dbReference>
<dbReference type="OrthoDB" id="9804819at2"/>
<dbReference type="PANTHER" id="PTHR42711:SF5">
    <property type="entry name" value="ABC TRANSPORTER ATP-BINDING PROTEIN NATA"/>
    <property type="match status" value="1"/>
</dbReference>
<feature type="domain" description="ABC transporter" evidence="5">
    <location>
        <begin position="5"/>
        <end position="230"/>
    </location>
</feature>
<dbReference type="InterPro" id="IPR027417">
    <property type="entry name" value="P-loop_NTPase"/>
</dbReference>
<organism evidence="6 7">
    <name type="scientific">Ignavigranum ruoffiae</name>
    <dbReference type="NCBI Taxonomy" id="89093"/>
    <lineage>
        <taxon>Bacteria</taxon>
        <taxon>Bacillati</taxon>
        <taxon>Bacillota</taxon>
        <taxon>Bacilli</taxon>
        <taxon>Lactobacillales</taxon>
        <taxon>Aerococcaceae</taxon>
        <taxon>Ignavigranum</taxon>
    </lineage>
</organism>
<dbReference type="InterPro" id="IPR050763">
    <property type="entry name" value="ABC_transporter_ATP-binding"/>
</dbReference>